<evidence type="ECO:0000313" key="3">
    <source>
        <dbReference type="Proteomes" id="UP000605805"/>
    </source>
</evidence>
<protein>
    <submittedName>
        <fullName evidence="2">Uncharacterized protein</fullName>
    </submittedName>
</protein>
<accession>A0A833DUT1</accession>
<dbReference type="Proteomes" id="UP000605805">
    <property type="component" value="Unassembled WGS sequence"/>
</dbReference>
<organism evidence="2 3">
    <name type="scientific">Ignisphaera aggregans</name>
    <dbReference type="NCBI Taxonomy" id="334771"/>
    <lineage>
        <taxon>Archaea</taxon>
        <taxon>Thermoproteota</taxon>
        <taxon>Thermoprotei</taxon>
        <taxon>Desulfurococcales</taxon>
        <taxon>Desulfurococcaceae</taxon>
        <taxon>Ignisphaera</taxon>
    </lineage>
</organism>
<evidence type="ECO:0000256" key="1">
    <source>
        <dbReference type="SAM" id="MobiDB-lite"/>
    </source>
</evidence>
<reference evidence="2" key="1">
    <citation type="journal article" date="2020" name="ISME J.">
        <title>Gammaproteobacteria mediating utilization of methyl-, sulfur- and petroleum organic compounds in deep ocean hydrothermal plumes.</title>
        <authorList>
            <person name="Zhou Z."/>
            <person name="Liu Y."/>
            <person name="Pan J."/>
            <person name="Cron B.R."/>
            <person name="Toner B.M."/>
            <person name="Anantharaman K."/>
            <person name="Breier J.A."/>
            <person name="Dick G.J."/>
            <person name="Li M."/>
        </authorList>
    </citation>
    <scope>NUCLEOTIDE SEQUENCE</scope>
    <source>
        <strain evidence="2">SZUA-1435</strain>
    </source>
</reference>
<sequence>MVRPGRKGAESQTFEPRRVDSERGRGTRVQRGHHVHTQRVVQREAKPSPRGERCDPSCPLFRCAKNALMLKLEDGKVVAYCSWVGDNCIVASCQYSSCAAKNMLPDGRCLHALRGRERKPSDSFEAEIEKELEMARIKGILARRGFGKDLESEIY</sequence>
<dbReference type="EMBL" id="DQTV01000110">
    <property type="protein sequence ID" value="HIP57514.1"/>
    <property type="molecule type" value="Genomic_DNA"/>
</dbReference>
<gene>
    <name evidence="2" type="ORF">EYH02_05565</name>
</gene>
<evidence type="ECO:0000313" key="2">
    <source>
        <dbReference type="EMBL" id="HIP57514.1"/>
    </source>
</evidence>
<name>A0A833DUT1_9CREN</name>
<feature type="compositionally biased region" description="Basic and acidic residues" evidence="1">
    <location>
        <begin position="15"/>
        <end position="25"/>
    </location>
</feature>
<feature type="region of interest" description="Disordered" evidence="1">
    <location>
        <begin position="1"/>
        <end position="53"/>
    </location>
</feature>
<dbReference type="AlphaFoldDB" id="A0A833DUT1"/>
<comment type="caution">
    <text evidence="2">The sequence shown here is derived from an EMBL/GenBank/DDBJ whole genome shotgun (WGS) entry which is preliminary data.</text>
</comment>
<feature type="compositionally biased region" description="Basic residues" evidence="1">
    <location>
        <begin position="26"/>
        <end position="37"/>
    </location>
</feature>
<proteinExistence type="predicted"/>
<feature type="compositionally biased region" description="Basic and acidic residues" evidence="1">
    <location>
        <begin position="41"/>
        <end position="53"/>
    </location>
</feature>